<dbReference type="GO" id="GO:0003700">
    <property type="term" value="F:DNA-binding transcription factor activity"/>
    <property type="evidence" value="ECO:0007669"/>
    <property type="project" value="TreeGrafter"/>
</dbReference>
<name>A0A1B3Z6B4_9SPHN</name>
<evidence type="ECO:0000313" key="6">
    <source>
        <dbReference type="EMBL" id="AOH82965.1"/>
    </source>
</evidence>
<dbReference type="InterPro" id="IPR025996">
    <property type="entry name" value="MT1864/Rv1816-like_C"/>
</dbReference>
<feature type="domain" description="HTH tetR-type" evidence="5">
    <location>
        <begin position="8"/>
        <end position="67"/>
    </location>
</feature>
<dbReference type="InterPro" id="IPR036271">
    <property type="entry name" value="Tet_transcr_reg_TetR-rel_C_sf"/>
</dbReference>
<sequence length="189" mass="19551">MAAPYHHGDLRTALVTAALTLLEAGDGPPSLREVARAAGVSAMAPYRHFADRAALLAAVADEGFGALRTRLLAADDVPDSRAALVAQGRAYVDFALAHPALFRLMFSREKAGGVPEGETAYTVLANRVAQIAPDRAEEATLAAWGLVHGLATLLLDANVGALHRGAVEATLDLLVDGMMARGSSKGSTG</sequence>
<proteinExistence type="predicted"/>
<dbReference type="RefSeq" id="WP_069203549.1">
    <property type="nucleotide sequence ID" value="NZ_CP014168.1"/>
</dbReference>
<dbReference type="SUPFAM" id="SSF48498">
    <property type="entry name" value="Tetracyclin repressor-like, C-terminal domain"/>
    <property type="match status" value="1"/>
</dbReference>
<dbReference type="PANTHER" id="PTHR30055">
    <property type="entry name" value="HTH-TYPE TRANSCRIPTIONAL REGULATOR RUTR"/>
    <property type="match status" value="1"/>
</dbReference>
<gene>
    <name evidence="6" type="ORF">AWL63_02195</name>
</gene>
<dbReference type="Pfam" id="PF00440">
    <property type="entry name" value="TetR_N"/>
    <property type="match status" value="1"/>
</dbReference>
<keyword evidence="1" id="KW-0805">Transcription regulation</keyword>
<accession>A0A1B3Z6B4</accession>
<feature type="DNA-binding region" description="H-T-H motif" evidence="4">
    <location>
        <begin position="30"/>
        <end position="49"/>
    </location>
</feature>
<reference evidence="6 7" key="1">
    <citation type="submission" date="2016-01" db="EMBL/GenBank/DDBJ databases">
        <title>Complete genome and mega plasmid sequence of Sphingomonas panacis DCY99 elicits systemic resistance in rice to Xanthomonas oryzae.</title>
        <authorList>
            <person name="Kim Y.J."/>
            <person name="Yang D.C."/>
            <person name="Sing P."/>
        </authorList>
    </citation>
    <scope>NUCLEOTIDE SEQUENCE [LARGE SCALE GENOMIC DNA]</scope>
    <source>
        <strain evidence="6 7">DCY99</strain>
    </source>
</reference>
<evidence type="ECO:0000256" key="3">
    <source>
        <dbReference type="ARBA" id="ARBA00023163"/>
    </source>
</evidence>
<evidence type="ECO:0000259" key="5">
    <source>
        <dbReference type="PROSITE" id="PS50977"/>
    </source>
</evidence>
<dbReference type="EMBL" id="CP014168">
    <property type="protein sequence ID" value="AOH82965.1"/>
    <property type="molecule type" value="Genomic_DNA"/>
</dbReference>
<dbReference type="InterPro" id="IPR050109">
    <property type="entry name" value="HTH-type_TetR-like_transc_reg"/>
</dbReference>
<dbReference type="InterPro" id="IPR009057">
    <property type="entry name" value="Homeodomain-like_sf"/>
</dbReference>
<keyword evidence="3" id="KW-0804">Transcription</keyword>
<dbReference type="PROSITE" id="PS50977">
    <property type="entry name" value="HTH_TETR_2"/>
    <property type="match status" value="1"/>
</dbReference>
<organism evidence="6 7">
    <name type="scientific">Sphingomonas panacis</name>
    <dbReference type="NCBI Taxonomy" id="1560345"/>
    <lineage>
        <taxon>Bacteria</taxon>
        <taxon>Pseudomonadati</taxon>
        <taxon>Pseudomonadota</taxon>
        <taxon>Alphaproteobacteria</taxon>
        <taxon>Sphingomonadales</taxon>
        <taxon>Sphingomonadaceae</taxon>
        <taxon>Sphingomonas</taxon>
    </lineage>
</organism>
<dbReference type="Gene3D" id="1.10.357.10">
    <property type="entry name" value="Tetracycline Repressor, domain 2"/>
    <property type="match status" value="1"/>
</dbReference>
<dbReference type="KEGG" id="span:AWL63_02195"/>
<keyword evidence="7" id="KW-1185">Reference proteome</keyword>
<evidence type="ECO:0000256" key="1">
    <source>
        <dbReference type="ARBA" id="ARBA00023015"/>
    </source>
</evidence>
<dbReference type="SUPFAM" id="SSF46689">
    <property type="entry name" value="Homeodomain-like"/>
    <property type="match status" value="1"/>
</dbReference>
<evidence type="ECO:0000313" key="7">
    <source>
        <dbReference type="Proteomes" id="UP000094256"/>
    </source>
</evidence>
<dbReference type="STRING" id="1560345.AWL63_02195"/>
<dbReference type="InterPro" id="IPR001647">
    <property type="entry name" value="HTH_TetR"/>
</dbReference>
<dbReference type="AlphaFoldDB" id="A0A1B3Z6B4"/>
<evidence type="ECO:0000256" key="4">
    <source>
        <dbReference type="PROSITE-ProRule" id="PRU00335"/>
    </source>
</evidence>
<dbReference type="PANTHER" id="PTHR30055:SF220">
    <property type="entry name" value="TETR-FAMILY REGULATORY PROTEIN"/>
    <property type="match status" value="1"/>
</dbReference>
<protein>
    <recommendedName>
        <fullName evidence="5">HTH tetR-type domain-containing protein</fullName>
    </recommendedName>
</protein>
<keyword evidence="2 4" id="KW-0238">DNA-binding</keyword>
<dbReference type="OrthoDB" id="7056813at2"/>
<dbReference type="Proteomes" id="UP000094256">
    <property type="component" value="Chromosome"/>
</dbReference>
<evidence type="ECO:0000256" key="2">
    <source>
        <dbReference type="ARBA" id="ARBA00023125"/>
    </source>
</evidence>
<dbReference type="Pfam" id="PF13305">
    <property type="entry name" value="TetR_C_33"/>
    <property type="match status" value="1"/>
</dbReference>
<dbReference type="GO" id="GO:0000976">
    <property type="term" value="F:transcription cis-regulatory region binding"/>
    <property type="evidence" value="ECO:0007669"/>
    <property type="project" value="TreeGrafter"/>
</dbReference>